<feature type="transmembrane region" description="Helical" evidence="2">
    <location>
        <begin position="155"/>
        <end position="177"/>
    </location>
</feature>
<sequence length="256" mass="27046">MDHEPRPGEPAQPSPSPGLVTGSAQAAHWGFLGFFVGLGGYHLLTLVLTAVLSGRLSGFDAAEPPALGPLLLLAFLPNVLLGLGPAVLSWWRGRGPRRDFGVLPNWRDIRVGLASGGFSLLAAWALGVVLFQVHGGSTRESTPLDSLSALADEQTVWLAAAALFLLLGAPLTEELLVRGALWGALEHYRIPRSVVLALTSLIFAFLHEESWRTLSLFAQGIAIGWARMVTGRIGASIVAHAANNLVPALDVYLSGG</sequence>
<evidence type="ECO:0000256" key="1">
    <source>
        <dbReference type="SAM" id="MobiDB-lite"/>
    </source>
</evidence>
<evidence type="ECO:0000259" key="3">
    <source>
        <dbReference type="Pfam" id="PF02517"/>
    </source>
</evidence>
<keyword evidence="5" id="KW-1185">Reference proteome</keyword>
<name>A0AAE3GFV3_9PSEU</name>
<dbReference type="Pfam" id="PF02517">
    <property type="entry name" value="Rce1-like"/>
    <property type="match status" value="1"/>
</dbReference>
<feature type="transmembrane region" description="Helical" evidence="2">
    <location>
        <begin position="29"/>
        <end position="50"/>
    </location>
</feature>
<keyword evidence="2" id="KW-1133">Transmembrane helix</keyword>
<keyword evidence="2" id="KW-0472">Membrane</keyword>
<feature type="domain" description="CAAX prenyl protease 2/Lysostaphin resistance protein A-like" evidence="3">
    <location>
        <begin position="156"/>
        <end position="246"/>
    </location>
</feature>
<feature type="transmembrane region" description="Helical" evidence="2">
    <location>
        <begin position="111"/>
        <end position="135"/>
    </location>
</feature>
<evidence type="ECO:0000313" key="4">
    <source>
        <dbReference type="EMBL" id="MCP2165388.1"/>
    </source>
</evidence>
<reference evidence="4" key="1">
    <citation type="submission" date="2022-06" db="EMBL/GenBank/DDBJ databases">
        <title>Genomic Encyclopedia of Archaeal and Bacterial Type Strains, Phase II (KMG-II): from individual species to whole genera.</title>
        <authorList>
            <person name="Goeker M."/>
        </authorList>
    </citation>
    <scope>NUCLEOTIDE SEQUENCE</scope>
    <source>
        <strain evidence="4">DSM 43935</strain>
    </source>
</reference>
<organism evidence="4 5">
    <name type="scientific">Goodfellowiella coeruleoviolacea</name>
    <dbReference type="NCBI Taxonomy" id="334858"/>
    <lineage>
        <taxon>Bacteria</taxon>
        <taxon>Bacillati</taxon>
        <taxon>Actinomycetota</taxon>
        <taxon>Actinomycetes</taxon>
        <taxon>Pseudonocardiales</taxon>
        <taxon>Pseudonocardiaceae</taxon>
        <taxon>Goodfellowiella</taxon>
    </lineage>
</organism>
<keyword evidence="2" id="KW-0812">Transmembrane</keyword>
<gene>
    <name evidence="4" type="ORF">LX83_002237</name>
</gene>
<evidence type="ECO:0000256" key="2">
    <source>
        <dbReference type="SAM" id="Phobius"/>
    </source>
</evidence>
<comment type="caution">
    <text evidence="4">The sequence shown here is derived from an EMBL/GenBank/DDBJ whole genome shotgun (WGS) entry which is preliminary data.</text>
</comment>
<evidence type="ECO:0000313" key="5">
    <source>
        <dbReference type="Proteomes" id="UP001206128"/>
    </source>
</evidence>
<accession>A0AAE3GFV3</accession>
<proteinExistence type="predicted"/>
<dbReference type="GO" id="GO:0004175">
    <property type="term" value="F:endopeptidase activity"/>
    <property type="evidence" value="ECO:0007669"/>
    <property type="project" value="UniProtKB-ARBA"/>
</dbReference>
<dbReference type="EMBL" id="JAMTCK010000004">
    <property type="protein sequence ID" value="MCP2165388.1"/>
    <property type="molecule type" value="Genomic_DNA"/>
</dbReference>
<dbReference type="Proteomes" id="UP001206128">
    <property type="component" value="Unassembled WGS sequence"/>
</dbReference>
<dbReference type="InterPro" id="IPR003675">
    <property type="entry name" value="Rce1/LyrA-like_dom"/>
</dbReference>
<feature type="region of interest" description="Disordered" evidence="1">
    <location>
        <begin position="1"/>
        <end position="20"/>
    </location>
</feature>
<feature type="transmembrane region" description="Helical" evidence="2">
    <location>
        <begin position="189"/>
        <end position="207"/>
    </location>
</feature>
<protein>
    <recommendedName>
        <fullName evidence="3">CAAX prenyl protease 2/Lysostaphin resistance protein A-like domain-containing protein</fullName>
    </recommendedName>
</protein>
<dbReference type="GO" id="GO:0080120">
    <property type="term" value="P:CAAX-box protein maturation"/>
    <property type="evidence" value="ECO:0007669"/>
    <property type="project" value="UniProtKB-ARBA"/>
</dbReference>
<feature type="transmembrane region" description="Helical" evidence="2">
    <location>
        <begin position="70"/>
        <end position="91"/>
    </location>
</feature>
<dbReference type="AlphaFoldDB" id="A0AAE3GFV3"/>